<keyword evidence="1" id="KW-0812">Transmembrane</keyword>
<name>A0A1E3Q2I0_LIPST</name>
<keyword evidence="1" id="KW-0472">Membrane</keyword>
<evidence type="ECO:0000313" key="2">
    <source>
        <dbReference type="EMBL" id="ODQ71768.1"/>
    </source>
</evidence>
<evidence type="ECO:0000313" key="3">
    <source>
        <dbReference type="Proteomes" id="UP000094385"/>
    </source>
</evidence>
<dbReference type="STRING" id="675824.A0A1E3Q2I0"/>
<keyword evidence="3" id="KW-1185">Reference proteome</keyword>
<protein>
    <recommendedName>
        <fullName evidence="4">Major facilitator superfamily (MFS) profile domain-containing protein</fullName>
    </recommendedName>
</protein>
<dbReference type="OrthoDB" id="5101577at2759"/>
<evidence type="ECO:0000256" key="1">
    <source>
        <dbReference type="SAM" id="Phobius"/>
    </source>
</evidence>
<dbReference type="Proteomes" id="UP000094385">
    <property type="component" value="Unassembled WGS sequence"/>
</dbReference>
<dbReference type="EMBL" id="KV454297">
    <property type="protein sequence ID" value="ODQ71768.1"/>
    <property type="molecule type" value="Genomic_DNA"/>
</dbReference>
<sequence>MVAAVDTERAVTEQVDPDVSHDLLAEAKDATDQEHQMSIKLYPKAVRWSFVLSLAVIMEGYDLILLGSFYAFPTFVRKYGELQPNGRYRFLRHGKLASAMALEPVRFSVYNFRAIWISEDHAWCAIRPHWFVFILFFLKP</sequence>
<evidence type="ECO:0008006" key="4">
    <source>
        <dbReference type="Google" id="ProtNLM"/>
    </source>
</evidence>
<feature type="transmembrane region" description="Helical" evidence="1">
    <location>
        <begin position="50"/>
        <end position="72"/>
    </location>
</feature>
<accession>A0A1E3Q2I0</accession>
<dbReference type="AlphaFoldDB" id="A0A1E3Q2I0"/>
<keyword evidence="1" id="KW-1133">Transmembrane helix</keyword>
<reference evidence="2 3" key="1">
    <citation type="journal article" date="2016" name="Proc. Natl. Acad. Sci. U.S.A.">
        <title>Comparative genomics of biotechnologically important yeasts.</title>
        <authorList>
            <person name="Riley R."/>
            <person name="Haridas S."/>
            <person name="Wolfe K.H."/>
            <person name="Lopes M.R."/>
            <person name="Hittinger C.T."/>
            <person name="Goeker M."/>
            <person name="Salamov A.A."/>
            <person name="Wisecaver J.H."/>
            <person name="Long T.M."/>
            <person name="Calvey C.H."/>
            <person name="Aerts A.L."/>
            <person name="Barry K.W."/>
            <person name="Choi C."/>
            <person name="Clum A."/>
            <person name="Coughlan A.Y."/>
            <person name="Deshpande S."/>
            <person name="Douglass A.P."/>
            <person name="Hanson S.J."/>
            <person name="Klenk H.-P."/>
            <person name="LaButti K.M."/>
            <person name="Lapidus A."/>
            <person name="Lindquist E.A."/>
            <person name="Lipzen A.M."/>
            <person name="Meier-Kolthoff J.P."/>
            <person name="Ohm R.A."/>
            <person name="Otillar R.P."/>
            <person name="Pangilinan J.L."/>
            <person name="Peng Y."/>
            <person name="Rokas A."/>
            <person name="Rosa C.A."/>
            <person name="Scheuner C."/>
            <person name="Sibirny A.A."/>
            <person name="Slot J.C."/>
            <person name="Stielow J.B."/>
            <person name="Sun H."/>
            <person name="Kurtzman C.P."/>
            <person name="Blackwell M."/>
            <person name="Grigoriev I.V."/>
            <person name="Jeffries T.W."/>
        </authorList>
    </citation>
    <scope>NUCLEOTIDE SEQUENCE [LARGE SCALE GENOMIC DNA]</scope>
    <source>
        <strain evidence="2 3">NRRL Y-11557</strain>
    </source>
</reference>
<proteinExistence type="predicted"/>
<organism evidence="2 3">
    <name type="scientific">Lipomyces starkeyi NRRL Y-11557</name>
    <dbReference type="NCBI Taxonomy" id="675824"/>
    <lineage>
        <taxon>Eukaryota</taxon>
        <taxon>Fungi</taxon>
        <taxon>Dikarya</taxon>
        <taxon>Ascomycota</taxon>
        <taxon>Saccharomycotina</taxon>
        <taxon>Lipomycetes</taxon>
        <taxon>Lipomycetales</taxon>
        <taxon>Lipomycetaceae</taxon>
        <taxon>Lipomyces</taxon>
    </lineage>
</organism>
<gene>
    <name evidence="2" type="ORF">LIPSTDRAFT_29024</name>
</gene>